<dbReference type="Gene3D" id="3.30.505.10">
    <property type="entry name" value="SH2 domain"/>
    <property type="match status" value="1"/>
</dbReference>
<reference evidence="4 5" key="1">
    <citation type="submission" date="2018-11" db="EMBL/GenBank/DDBJ databases">
        <authorList>
            <consortium name="Pathogen Informatics"/>
        </authorList>
    </citation>
    <scope>NUCLEOTIDE SEQUENCE [LARGE SCALE GENOMIC DNA]</scope>
    <source>
        <strain>Denwood</strain>
        <strain evidence="5">Zambia</strain>
    </source>
</reference>
<protein>
    <recommendedName>
        <fullName evidence="3">SH2 domain-containing protein</fullName>
    </recommendedName>
</protein>
<dbReference type="EMBL" id="UZAL01041923">
    <property type="protein sequence ID" value="VDP79261.1"/>
    <property type="molecule type" value="Genomic_DNA"/>
</dbReference>
<name>A0A3P8G9K7_9TREM</name>
<dbReference type="SUPFAM" id="SSF55550">
    <property type="entry name" value="SH2 domain"/>
    <property type="match status" value="1"/>
</dbReference>
<evidence type="ECO:0000313" key="4">
    <source>
        <dbReference type="EMBL" id="VDP79261.1"/>
    </source>
</evidence>
<evidence type="ECO:0000313" key="5">
    <source>
        <dbReference type="Proteomes" id="UP000269396"/>
    </source>
</evidence>
<feature type="domain" description="SH2" evidence="3">
    <location>
        <begin position="1"/>
        <end position="96"/>
    </location>
</feature>
<feature type="transmembrane region" description="Helical" evidence="2">
    <location>
        <begin position="20"/>
        <end position="42"/>
    </location>
</feature>
<dbReference type="GO" id="GO:0005737">
    <property type="term" value="C:cytoplasm"/>
    <property type="evidence" value="ECO:0007669"/>
    <property type="project" value="TreeGrafter"/>
</dbReference>
<evidence type="ECO:0000256" key="1">
    <source>
        <dbReference type="PROSITE-ProRule" id="PRU00191"/>
    </source>
</evidence>
<dbReference type="AlphaFoldDB" id="A0A3P8G9K7"/>
<dbReference type="PROSITE" id="PS50001">
    <property type="entry name" value="SH2"/>
    <property type="match status" value="1"/>
</dbReference>
<dbReference type="InterPro" id="IPR036860">
    <property type="entry name" value="SH2_dom_sf"/>
</dbReference>
<keyword evidence="1" id="KW-0727">SH2 domain</keyword>
<evidence type="ECO:0000259" key="3">
    <source>
        <dbReference type="PROSITE" id="PS50001"/>
    </source>
</evidence>
<sequence length="122" mass="13958">MLTKTDRNGSFLLHLNESFLGYVISLFTSSYCNHFLVSVIAVKQTNSGSRNTTKSTYQLYGVANPEQFTDLRDLVKFYSVHSLGRNNNQQLLLYPVGQENPTLPDYLDIFYSRPDSTSYTRL</sequence>
<keyword evidence="2" id="KW-0472">Membrane</keyword>
<keyword evidence="2" id="KW-1133">Transmembrane helix</keyword>
<keyword evidence="5" id="KW-1185">Reference proteome</keyword>
<dbReference type="PANTHER" id="PTHR14388">
    <property type="entry name" value="T CELL-SPECIFIC ADAPTER PROTEIN TSAD"/>
    <property type="match status" value="1"/>
</dbReference>
<evidence type="ECO:0000256" key="2">
    <source>
        <dbReference type="SAM" id="Phobius"/>
    </source>
</evidence>
<gene>
    <name evidence="4" type="ORF">SMTD_LOCUS19233</name>
</gene>
<keyword evidence="2" id="KW-0812">Transmembrane</keyword>
<accession>A0A3P8G9K7</accession>
<proteinExistence type="predicted"/>
<dbReference type="PANTHER" id="PTHR14388:SF5">
    <property type="entry name" value="SH2 DOMAIN-CONTAINING PROTEIN 4A"/>
    <property type="match status" value="1"/>
</dbReference>
<dbReference type="Proteomes" id="UP000269396">
    <property type="component" value="Unassembled WGS sequence"/>
</dbReference>
<organism evidence="4 5">
    <name type="scientific">Schistosoma mattheei</name>
    <dbReference type="NCBI Taxonomy" id="31246"/>
    <lineage>
        <taxon>Eukaryota</taxon>
        <taxon>Metazoa</taxon>
        <taxon>Spiralia</taxon>
        <taxon>Lophotrochozoa</taxon>
        <taxon>Platyhelminthes</taxon>
        <taxon>Trematoda</taxon>
        <taxon>Digenea</taxon>
        <taxon>Strigeidida</taxon>
        <taxon>Schistosomatoidea</taxon>
        <taxon>Schistosomatidae</taxon>
        <taxon>Schistosoma</taxon>
    </lineage>
</organism>
<dbReference type="InterPro" id="IPR000980">
    <property type="entry name" value="SH2"/>
</dbReference>